<evidence type="ECO:0000313" key="1">
    <source>
        <dbReference type="EMBL" id="CBX90730.1"/>
    </source>
</evidence>
<proteinExistence type="predicted"/>
<keyword evidence="2" id="KW-1185">Reference proteome</keyword>
<protein>
    <submittedName>
        <fullName evidence="1">Predicted protein</fullName>
    </submittedName>
</protein>
<reference evidence="2" key="1">
    <citation type="journal article" date="2011" name="Nat. Commun.">
        <title>Effector diversification within compartments of the Leptosphaeria maculans genome affected by Repeat-Induced Point mutations.</title>
        <authorList>
            <person name="Rouxel T."/>
            <person name="Grandaubert J."/>
            <person name="Hane J.K."/>
            <person name="Hoede C."/>
            <person name="van de Wouw A.P."/>
            <person name="Couloux A."/>
            <person name="Dominguez V."/>
            <person name="Anthouard V."/>
            <person name="Bally P."/>
            <person name="Bourras S."/>
            <person name="Cozijnsen A.J."/>
            <person name="Ciuffetti L.M."/>
            <person name="Degrave A."/>
            <person name="Dilmaghani A."/>
            <person name="Duret L."/>
            <person name="Fudal I."/>
            <person name="Goodwin S.B."/>
            <person name="Gout L."/>
            <person name="Glaser N."/>
            <person name="Linglin J."/>
            <person name="Kema G.H.J."/>
            <person name="Lapalu N."/>
            <person name="Lawrence C.B."/>
            <person name="May K."/>
            <person name="Meyer M."/>
            <person name="Ollivier B."/>
            <person name="Poulain J."/>
            <person name="Schoch C.L."/>
            <person name="Simon A."/>
            <person name="Spatafora J.W."/>
            <person name="Stachowiak A."/>
            <person name="Turgeon B.G."/>
            <person name="Tyler B.M."/>
            <person name="Vincent D."/>
            <person name="Weissenbach J."/>
            <person name="Amselem J."/>
            <person name="Quesneville H."/>
            <person name="Oliver R.P."/>
            <person name="Wincker P."/>
            <person name="Balesdent M.-H."/>
            <person name="Howlett B.J."/>
        </authorList>
    </citation>
    <scope>NUCLEOTIDE SEQUENCE [LARGE SCALE GENOMIC DNA]</scope>
    <source>
        <strain evidence="2">JN3 / isolate v23.1.3 / race Av1-4-5-6-7-8</strain>
    </source>
</reference>
<sequence length="72" mass="8380">MTSKPTARKINPNINTSIQPSQRRLILPLPLFTAPRLQHYHVRIRNPESECLRVCMCAREFEIGTRLTYLTS</sequence>
<dbReference type="EMBL" id="FP929065">
    <property type="protein sequence ID" value="CBX90730.1"/>
    <property type="molecule type" value="Genomic_DNA"/>
</dbReference>
<dbReference type="VEuPathDB" id="FungiDB:LEMA_uP057640.1"/>
<dbReference type="HOGENOM" id="CLU_2722659_0_0_1"/>
<dbReference type="InParanoid" id="E4ZHG0"/>
<organism evidence="2">
    <name type="scientific">Leptosphaeria maculans (strain JN3 / isolate v23.1.3 / race Av1-4-5-6-7-8)</name>
    <name type="common">Blackleg fungus</name>
    <name type="synonym">Phoma lingam</name>
    <dbReference type="NCBI Taxonomy" id="985895"/>
    <lineage>
        <taxon>Eukaryota</taxon>
        <taxon>Fungi</taxon>
        <taxon>Dikarya</taxon>
        <taxon>Ascomycota</taxon>
        <taxon>Pezizomycotina</taxon>
        <taxon>Dothideomycetes</taxon>
        <taxon>Pleosporomycetidae</taxon>
        <taxon>Pleosporales</taxon>
        <taxon>Pleosporineae</taxon>
        <taxon>Leptosphaeriaceae</taxon>
        <taxon>Plenodomus</taxon>
        <taxon>Plenodomus lingam/Leptosphaeria maculans species complex</taxon>
    </lineage>
</organism>
<dbReference type="Proteomes" id="UP000002668">
    <property type="component" value="Genome"/>
</dbReference>
<evidence type="ECO:0000313" key="2">
    <source>
        <dbReference type="Proteomes" id="UP000002668"/>
    </source>
</evidence>
<name>E4ZHG0_LEPMJ</name>
<gene>
    <name evidence="1" type="ORF">LEMA_uP057640.1</name>
</gene>
<accession>E4ZHG0</accession>
<dbReference type="AlphaFoldDB" id="E4ZHG0"/>